<dbReference type="EMBL" id="CP001349">
    <property type="protein sequence ID" value="ACL59734.1"/>
    <property type="molecule type" value="Genomic_DNA"/>
</dbReference>
<dbReference type="Gene3D" id="3.40.50.720">
    <property type="entry name" value="NAD(P)-binding Rossmann-like Domain"/>
    <property type="match status" value="1"/>
</dbReference>
<dbReference type="InterPro" id="IPR051783">
    <property type="entry name" value="NAD(P)-dependent_oxidoreduct"/>
</dbReference>
<gene>
    <name evidence="2" type="ordered locus">Mnod_4875</name>
</gene>
<dbReference type="OrthoDB" id="9801785at2"/>
<evidence type="ECO:0000259" key="1">
    <source>
        <dbReference type="Pfam" id="PF01370"/>
    </source>
</evidence>
<reference evidence="2 3" key="1">
    <citation type="submission" date="2009-01" db="EMBL/GenBank/DDBJ databases">
        <title>Complete sequence of chromosome of Methylobacterium nodulans ORS 2060.</title>
        <authorList>
            <consortium name="US DOE Joint Genome Institute"/>
            <person name="Lucas S."/>
            <person name="Copeland A."/>
            <person name="Lapidus A."/>
            <person name="Glavina del Rio T."/>
            <person name="Dalin E."/>
            <person name="Tice H."/>
            <person name="Bruce D."/>
            <person name="Goodwin L."/>
            <person name="Pitluck S."/>
            <person name="Sims D."/>
            <person name="Brettin T."/>
            <person name="Detter J.C."/>
            <person name="Han C."/>
            <person name="Larimer F."/>
            <person name="Land M."/>
            <person name="Hauser L."/>
            <person name="Kyrpides N."/>
            <person name="Ivanova N."/>
            <person name="Marx C.J."/>
            <person name="Richardson P."/>
        </authorList>
    </citation>
    <scope>NUCLEOTIDE SEQUENCE [LARGE SCALE GENOMIC DNA]</scope>
    <source>
        <strain evidence="3">LMG 21967 / CNCM I-2342 / ORS 2060</strain>
    </source>
</reference>
<accession>B8IH42</accession>
<sequence>MTSIDLVTGGCGFIGRHLVERLLAAGRAVRVLDCGDPRGLPASVDYRRGSILDETCLSAAMRGIDRIYHLAGIAHLWAADRDAFARVNALGTERVVAAAPDASRVVHCSTEAVLLTDSREDGPVRGDDLPPLERMSGPYTRSKCLAERAALAAAQAGRSIVIASPTVPIGPCDWNMTPPAAMLSLFLSGQAPVFLDCTLNLVDVRDVAEGIRLAGEHGRPGQRYVLGGENVRLRLLLSRLERLSGRPMPSFALPGGVAMMLATVSEWIADHLSRNSPPATREGVRLALRSAPIDDGKARTELGYRSRPIDEALSLAVAWLTGGTAQRPDPILVGRKTGSAS</sequence>
<dbReference type="RefSeq" id="WP_015931363.1">
    <property type="nucleotide sequence ID" value="NC_011894.1"/>
</dbReference>
<dbReference type="eggNOG" id="COG0451">
    <property type="taxonomic scope" value="Bacteria"/>
</dbReference>
<dbReference type="InterPro" id="IPR001509">
    <property type="entry name" value="Epimerase_deHydtase"/>
</dbReference>
<dbReference type="InterPro" id="IPR036291">
    <property type="entry name" value="NAD(P)-bd_dom_sf"/>
</dbReference>
<feature type="domain" description="NAD-dependent epimerase/dehydratase" evidence="1">
    <location>
        <begin position="6"/>
        <end position="227"/>
    </location>
</feature>
<dbReference type="HOGENOM" id="CLU_007383_6_0_5"/>
<dbReference type="GO" id="GO:0005737">
    <property type="term" value="C:cytoplasm"/>
    <property type="evidence" value="ECO:0007669"/>
    <property type="project" value="TreeGrafter"/>
</dbReference>
<dbReference type="SUPFAM" id="SSF51735">
    <property type="entry name" value="NAD(P)-binding Rossmann-fold domains"/>
    <property type="match status" value="1"/>
</dbReference>
<dbReference type="Pfam" id="PF01370">
    <property type="entry name" value="Epimerase"/>
    <property type="match status" value="1"/>
</dbReference>
<dbReference type="PANTHER" id="PTHR48079:SF6">
    <property type="entry name" value="NAD(P)-BINDING DOMAIN-CONTAINING PROTEIN-RELATED"/>
    <property type="match status" value="1"/>
</dbReference>
<proteinExistence type="predicted"/>
<dbReference type="KEGG" id="mno:Mnod_4875"/>
<dbReference type="STRING" id="460265.Mnod_4875"/>
<dbReference type="GO" id="GO:0004029">
    <property type="term" value="F:aldehyde dehydrogenase (NAD+) activity"/>
    <property type="evidence" value="ECO:0007669"/>
    <property type="project" value="TreeGrafter"/>
</dbReference>
<evidence type="ECO:0000313" key="2">
    <source>
        <dbReference type="EMBL" id="ACL59734.1"/>
    </source>
</evidence>
<dbReference type="AlphaFoldDB" id="B8IH42"/>
<dbReference type="PANTHER" id="PTHR48079">
    <property type="entry name" value="PROTEIN YEEZ"/>
    <property type="match status" value="1"/>
</dbReference>
<organism evidence="2 3">
    <name type="scientific">Methylobacterium nodulans (strain LMG 21967 / CNCM I-2342 / ORS 2060)</name>
    <dbReference type="NCBI Taxonomy" id="460265"/>
    <lineage>
        <taxon>Bacteria</taxon>
        <taxon>Pseudomonadati</taxon>
        <taxon>Pseudomonadota</taxon>
        <taxon>Alphaproteobacteria</taxon>
        <taxon>Hyphomicrobiales</taxon>
        <taxon>Methylobacteriaceae</taxon>
        <taxon>Methylobacterium</taxon>
    </lineage>
</organism>
<dbReference type="Proteomes" id="UP000008207">
    <property type="component" value="Chromosome"/>
</dbReference>
<keyword evidence="3" id="KW-1185">Reference proteome</keyword>
<name>B8IH42_METNO</name>
<protein>
    <submittedName>
        <fullName evidence="2">NAD-dependent epimerase/dehydratase</fullName>
    </submittedName>
</protein>
<evidence type="ECO:0000313" key="3">
    <source>
        <dbReference type="Proteomes" id="UP000008207"/>
    </source>
</evidence>